<evidence type="ECO:0000313" key="3">
    <source>
        <dbReference type="Proteomes" id="UP000289323"/>
    </source>
</evidence>
<dbReference type="EMBL" id="OUUZ01000008">
    <property type="protein sequence ID" value="SPQ21381.1"/>
    <property type="molecule type" value="Genomic_DNA"/>
</dbReference>
<dbReference type="PROSITE" id="PS51257">
    <property type="entry name" value="PROKAR_LIPOPROTEIN"/>
    <property type="match status" value="1"/>
</dbReference>
<proteinExistence type="predicted"/>
<keyword evidence="1" id="KW-0812">Transmembrane</keyword>
<dbReference type="AlphaFoldDB" id="A0A3S4BIX5"/>
<name>A0A3S4BIX5_9PEZI</name>
<keyword evidence="1" id="KW-1133">Transmembrane helix</keyword>
<reference evidence="2 3" key="1">
    <citation type="submission" date="2018-04" db="EMBL/GenBank/DDBJ databases">
        <authorList>
            <person name="Huttner S."/>
            <person name="Dainat J."/>
        </authorList>
    </citation>
    <scope>NUCLEOTIDE SEQUENCE [LARGE SCALE GENOMIC DNA]</scope>
</reference>
<gene>
    <name evidence="2" type="ORF">TT172_LOCUS3800</name>
</gene>
<sequence>MPAWKRVYNWHISLVAAGCMVLMSYDASVFNAAQISPNWLEYFDHPLRGLLISSVTIVGIISGFLLDQWPTFSVYLFFYMVK</sequence>
<dbReference type="Proteomes" id="UP000289323">
    <property type="component" value="Unassembled WGS sequence"/>
</dbReference>
<accession>A0A3S4BIX5</accession>
<evidence type="ECO:0000256" key="1">
    <source>
        <dbReference type="SAM" id="Phobius"/>
    </source>
</evidence>
<organism evidence="2 3">
    <name type="scientific">Thermothielavioides terrestris</name>
    <dbReference type="NCBI Taxonomy" id="2587410"/>
    <lineage>
        <taxon>Eukaryota</taxon>
        <taxon>Fungi</taxon>
        <taxon>Dikarya</taxon>
        <taxon>Ascomycota</taxon>
        <taxon>Pezizomycotina</taxon>
        <taxon>Sordariomycetes</taxon>
        <taxon>Sordariomycetidae</taxon>
        <taxon>Sordariales</taxon>
        <taxon>Chaetomiaceae</taxon>
        <taxon>Thermothielavioides</taxon>
    </lineage>
</organism>
<evidence type="ECO:0000313" key="2">
    <source>
        <dbReference type="EMBL" id="SPQ21381.1"/>
    </source>
</evidence>
<protein>
    <submittedName>
        <fullName evidence="2">Cf4ba2df-35ad-4959-9b20-17687ac008be</fullName>
    </submittedName>
</protein>
<keyword evidence="1" id="KW-0472">Membrane</keyword>
<feature type="transmembrane region" description="Helical" evidence="1">
    <location>
        <begin position="45"/>
        <end position="66"/>
    </location>
</feature>
<feature type="transmembrane region" description="Helical" evidence="1">
    <location>
        <begin position="7"/>
        <end position="25"/>
    </location>
</feature>